<organism evidence="10 11">
    <name type="scientific">Cardamine amara subsp. amara</name>
    <dbReference type="NCBI Taxonomy" id="228776"/>
    <lineage>
        <taxon>Eukaryota</taxon>
        <taxon>Viridiplantae</taxon>
        <taxon>Streptophyta</taxon>
        <taxon>Embryophyta</taxon>
        <taxon>Tracheophyta</taxon>
        <taxon>Spermatophyta</taxon>
        <taxon>Magnoliopsida</taxon>
        <taxon>eudicotyledons</taxon>
        <taxon>Gunneridae</taxon>
        <taxon>Pentapetalae</taxon>
        <taxon>rosids</taxon>
        <taxon>malvids</taxon>
        <taxon>Brassicales</taxon>
        <taxon>Brassicaceae</taxon>
        <taxon>Cardamineae</taxon>
        <taxon>Cardamine</taxon>
    </lineage>
</organism>
<dbReference type="Pfam" id="PF00293">
    <property type="entry name" value="NUDIX"/>
    <property type="match status" value="1"/>
</dbReference>
<keyword evidence="6" id="KW-0464">Manganese</keyword>
<dbReference type="CDD" id="cd03426">
    <property type="entry name" value="NUDIX_CoAse_Nudt7"/>
    <property type="match status" value="1"/>
</dbReference>
<evidence type="ECO:0000256" key="1">
    <source>
        <dbReference type="ARBA" id="ARBA00001936"/>
    </source>
</evidence>
<dbReference type="AlphaFoldDB" id="A0ABD1B1E0"/>
<dbReference type="GO" id="GO:0046872">
    <property type="term" value="F:metal ion binding"/>
    <property type="evidence" value="ECO:0007669"/>
    <property type="project" value="UniProtKB-KW"/>
</dbReference>
<dbReference type="Proteomes" id="UP001558713">
    <property type="component" value="Unassembled WGS sequence"/>
</dbReference>
<dbReference type="GO" id="GO:0010945">
    <property type="term" value="F:coenzyme A diphosphatase activity"/>
    <property type="evidence" value="ECO:0007669"/>
    <property type="project" value="UniProtKB-ARBA"/>
</dbReference>
<name>A0ABD1B1E0_CARAN</name>
<evidence type="ECO:0000313" key="10">
    <source>
        <dbReference type="EMBL" id="KAL1212792.1"/>
    </source>
</evidence>
<dbReference type="SUPFAM" id="SSF55811">
    <property type="entry name" value="Nudix"/>
    <property type="match status" value="1"/>
</dbReference>
<keyword evidence="5" id="KW-0460">Magnesium</keyword>
<dbReference type="EMBL" id="JBANAX010000361">
    <property type="protein sequence ID" value="KAL1212792.1"/>
    <property type="molecule type" value="Genomic_DNA"/>
</dbReference>
<evidence type="ECO:0000256" key="7">
    <source>
        <dbReference type="SAM" id="MobiDB-lite"/>
    </source>
</evidence>
<dbReference type="PROSITE" id="PS51462">
    <property type="entry name" value="NUDIX"/>
    <property type="match status" value="1"/>
</dbReference>
<feature type="region of interest" description="Disordered" evidence="7">
    <location>
        <begin position="48"/>
        <end position="73"/>
    </location>
</feature>
<dbReference type="GO" id="GO:0015937">
    <property type="term" value="P:coenzyme A biosynthetic process"/>
    <property type="evidence" value="ECO:0007669"/>
    <property type="project" value="UniProtKB-ARBA"/>
</dbReference>
<dbReference type="GO" id="GO:0006637">
    <property type="term" value="P:acyl-CoA metabolic process"/>
    <property type="evidence" value="ECO:0007669"/>
    <property type="project" value="UniProtKB-ARBA"/>
</dbReference>
<evidence type="ECO:0000256" key="5">
    <source>
        <dbReference type="ARBA" id="ARBA00022842"/>
    </source>
</evidence>
<accession>A0ABD1B1E0</accession>
<dbReference type="GO" id="GO:0005737">
    <property type="term" value="C:cytoplasm"/>
    <property type="evidence" value="ECO:0007669"/>
    <property type="project" value="UniProtKB-ARBA"/>
</dbReference>
<evidence type="ECO:0000256" key="2">
    <source>
        <dbReference type="ARBA" id="ARBA00001946"/>
    </source>
</evidence>
<feature type="domain" description="Nudix hydrolase" evidence="8">
    <location>
        <begin position="98"/>
        <end position="254"/>
    </location>
</feature>
<gene>
    <name evidence="10" type="ORF">V5N11_019244</name>
    <name evidence="9" type="ORF">V5N11_029674</name>
</gene>
<comment type="cofactor">
    <cofactor evidence="1">
        <name>Mn(2+)</name>
        <dbReference type="ChEBI" id="CHEBI:29035"/>
    </cofactor>
</comment>
<feature type="region of interest" description="Disordered" evidence="7">
    <location>
        <begin position="128"/>
        <end position="151"/>
    </location>
</feature>
<dbReference type="Gene3D" id="3.90.79.10">
    <property type="entry name" value="Nucleoside Triphosphate Pyrophosphohydrolase"/>
    <property type="match status" value="1"/>
</dbReference>
<evidence type="ECO:0000313" key="11">
    <source>
        <dbReference type="Proteomes" id="UP001558713"/>
    </source>
</evidence>
<evidence type="ECO:0000259" key="8">
    <source>
        <dbReference type="PROSITE" id="PS51462"/>
    </source>
</evidence>
<comment type="cofactor">
    <cofactor evidence="2">
        <name>Mg(2+)</name>
        <dbReference type="ChEBI" id="CHEBI:18420"/>
    </cofactor>
</comment>
<keyword evidence="11" id="KW-1185">Reference proteome</keyword>
<dbReference type="InterPro" id="IPR045121">
    <property type="entry name" value="CoAse"/>
</dbReference>
<reference evidence="10 11" key="1">
    <citation type="submission" date="2024-04" db="EMBL/GenBank/DDBJ databases">
        <title>Genome assembly C_amara_ONT_v2.</title>
        <authorList>
            <person name="Yant L."/>
            <person name="Moore C."/>
            <person name="Slenker M."/>
        </authorList>
    </citation>
    <scope>NUCLEOTIDE SEQUENCE [LARGE SCALE GENOMIC DNA]</scope>
    <source>
        <tissue evidence="10">Leaf</tissue>
    </source>
</reference>
<evidence type="ECO:0000313" key="9">
    <source>
        <dbReference type="EMBL" id="KAL1208450.1"/>
    </source>
</evidence>
<keyword evidence="3" id="KW-0479">Metal-binding</keyword>
<keyword evidence="4 10" id="KW-0378">Hydrolase</keyword>
<proteinExistence type="predicted"/>
<dbReference type="EMBL" id="JBANAX010000448">
    <property type="protein sequence ID" value="KAL1208450.1"/>
    <property type="molecule type" value="Genomic_DNA"/>
</dbReference>
<dbReference type="PANTHER" id="PTHR12992:SF43">
    <property type="entry name" value="NUDIX HYDROLASE 15, MITOCHONDRIAL"/>
    <property type="match status" value="1"/>
</dbReference>
<dbReference type="PANTHER" id="PTHR12992">
    <property type="entry name" value="NUDIX HYDROLASE"/>
    <property type="match status" value="1"/>
</dbReference>
<dbReference type="InterPro" id="IPR015797">
    <property type="entry name" value="NUDIX_hydrolase-like_dom_sf"/>
</dbReference>
<evidence type="ECO:0000256" key="4">
    <source>
        <dbReference type="ARBA" id="ARBA00022801"/>
    </source>
</evidence>
<dbReference type="InterPro" id="IPR000086">
    <property type="entry name" value="NUDIX_hydrolase_dom"/>
</dbReference>
<sequence>MFLLHRRLPSFARTTLLYNLMEPAVTTTTTTSSFVDGSSRLSALAQQLRRYKPPPSSSFDDDAEETQANQETAGKVVSQVGFQESIAPIPKDPERFKPKRAAVLICIFEGDGGDLRVILTKRSSRLSTHSGEVSLPGGKAEEDDKDDGMTATREAEEEIGLDPSLVDVVTYLEPFLSKHLLRVIPVIGILRDKNKFNPIPNPGEVEAVFDAPLEMFLKDENRRSEEREWLGEKYLIHYFDYRTGDKDYMIWGLTAGILIRAASVTYQRPPAFIEQCPKFKYPKMVDKHTYMP</sequence>
<evidence type="ECO:0000256" key="6">
    <source>
        <dbReference type="ARBA" id="ARBA00023211"/>
    </source>
</evidence>
<evidence type="ECO:0000256" key="3">
    <source>
        <dbReference type="ARBA" id="ARBA00022723"/>
    </source>
</evidence>
<comment type="caution">
    <text evidence="10">The sequence shown here is derived from an EMBL/GenBank/DDBJ whole genome shotgun (WGS) entry which is preliminary data.</text>
</comment>
<protein>
    <submittedName>
        <fullName evidence="10">Nudix hydrolase 15</fullName>
    </submittedName>
</protein>
<dbReference type="GO" id="GO:0008893">
    <property type="term" value="F:guanosine-3',5'-bis(diphosphate) 3'-diphosphatase activity"/>
    <property type="evidence" value="ECO:0007669"/>
    <property type="project" value="UniProtKB-ARBA"/>
</dbReference>
<dbReference type="FunFam" id="3.90.79.10:FF:000036">
    <property type="entry name" value="Nudix hydrolase 11"/>
    <property type="match status" value="1"/>
</dbReference>